<evidence type="ECO:0000313" key="4">
    <source>
        <dbReference type="Proteomes" id="UP000318571"/>
    </source>
</evidence>
<keyword evidence="4" id="KW-1185">Reference proteome</keyword>
<protein>
    <submittedName>
        <fullName evidence="3">Uncharacterized protein</fullName>
    </submittedName>
</protein>
<dbReference type="EMBL" id="VCGU01000003">
    <property type="protein sequence ID" value="TRY78207.1"/>
    <property type="molecule type" value="Genomic_DNA"/>
</dbReference>
<name>A0A553PKJ5_TIGCA</name>
<feature type="compositionally biased region" description="Polar residues" evidence="1">
    <location>
        <begin position="120"/>
        <end position="130"/>
    </location>
</feature>
<reference evidence="3 4" key="1">
    <citation type="journal article" date="2018" name="Nat. Ecol. Evol.">
        <title>Genomic signatures of mitonuclear coevolution across populations of Tigriopus californicus.</title>
        <authorList>
            <person name="Barreto F.S."/>
            <person name="Watson E.T."/>
            <person name="Lima T.G."/>
            <person name="Willett C.S."/>
            <person name="Edmands S."/>
            <person name="Li W."/>
            <person name="Burton R.S."/>
        </authorList>
    </citation>
    <scope>NUCLEOTIDE SEQUENCE [LARGE SCALE GENOMIC DNA]</scope>
    <source>
        <strain evidence="3 4">San Diego</strain>
    </source>
</reference>
<proteinExistence type="predicted"/>
<organism evidence="3 4">
    <name type="scientific">Tigriopus californicus</name>
    <name type="common">Marine copepod</name>
    <dbReference type="NCBI Taxonomy" id="6832"/>
    <lineage>
        <taxon>Eukaryota</taxon>
        <taxon>Metazoa</taxon>
        <taxon>Ecdysozoa</taxon>
        <taxon>Arthropoda</taxon>
        <taxon>Crustacea</taxon>
        <taxon>Multicrustacea</taxon>
        <taxon>Hexanauplia</taxon>
        <taxon>Copepoda</taxon>
        <taxon>Harpacticoida</taxon>
        <taxon>Harpacticidae</taxon>
        <taxon>Tigriopus</taxon>
    </lineage>
</organism>
<evidence type="ECO:0000256" key="1">
    <source>
        <dbReference type="SAM" id="MobiDB-lite"/>
    </source>
</evidence>
<dbReference type="AlphaFoldDB" id="A0A553PKJ5"/>
<feature type="compositionally biased region" description="Low complexity" evidence="1">
    <location>
        <begin position="152"/>
        <end position="162"/>
    </location>
</feature>
<sequence length="404" mass="41042">MRRSLHPSLSILLLQWSLVEGGILRGSSEVAAGREVVDDANEAIVVSASDSGSSSSSSIVSPDGPGPSILGSLDNIFGSVKDFDQYQCLEKMLCEYMQTDGDAVSELINRPLSGFQSATATGLTASNPTDTRFAPAPNGPNFDTPNAPFRPPNFQQQLLQQQQPPPRPGQGGFLGAGGGGSSGGGLLSQLGSALLGRKKRQAATSNVQGNIIRLFQATGMDHLNLFPYVRAALIGHATRSDLKSGGGFVRRGSSCQQMYRQCPTEASGVVDYLNNHNGGLFNQVEPSVNQEVAPILSSIVSDVIGGGGTSGTQTQSSSTGGLAGLAGSDSSFGTIDKLISTALINNAAEMLTGGTSSSSSSSSATAAASGGGLSSLLGGSGSSGSGVIGQALSTFTSFVSGKRK</sequence>
<feature type="compositionally biased region" description="Gly residues" evidence="1">
    <location>
        <begin position="169"/>
        <end position="178"/>
    </location>
</feature>
<feature type="chain" id="PRO_5021703847" evidence="2">
    <location>
        <begin position="22"/>
        <end position="404"/>
    </location>
</feature>
<accession>A0A553PKJ5</accession>
<dbReference type="Proteomes" id="UP000318571">
    <property type="component" value="Chromosome 11"/>
</dbReference>
<comment type="caution">
    <text evidence="3">The sequence shown here is derived from an EMBL/GenBank/DDBJ whole genome shotgun (WGS) entry which is preliminary data.</text>
</comment>
<evidence type="ECO:0000313" key="3">
    <source>
        <dbReference type="EMBL" id="TRY78207.1"/>
    </source>
</evidence>
<feature type="region of interest" description="Disordered" evidence="1">
    <location>
        <begin position="120"/>
        <end position="178"/>
    </location>
</feature>
<dbReference type="OrthoDB" id="8196075at2759"/>
<keyword evidence="2" id="KW-0732">Signal</keyword>
<gene>
    <name evidence="3" type="ORF">TCAL_14441</name>
</gene>
<feature type="signal peptide" evidence="2">
    <location>
        <begin position="1"/>
        <end position="21"/>
    </location>
</feature>
<evidence type="ECO:0000256" key="2">
    <source>
        <dbReference type="SAM" id="SignalP"/>
    </source>
</evidence>